<gene>
    <name evidence="7" type="ORF">WMSIL1_LOCUS9749</name>
</gene>
<dbReference type="InterPro" id="IPR038330">
    <property type="entry name" value="TspO/MBR-related_sf"/>
</dbReference>
<protein>
    <recommendedName>
        <fullName evidence="9">Tryptophan-rich sensory protein</fullName>
    </recommendedName>
</protein>
<dbReference type="InterPro" id="IPR004307">
    <property type="entry name" value="TspO_MBR"/>
</dbReference>
<evidence type="ECO:0000256" key="5">
    <source>
        <dbReference type="ARBA" id="ARBA00023136"/>
    </source>
</evidence>
<organism evidence="7 8">
    <name type="scientific">Hymenolepis diminuta</name>
    <name type="common">Rat tapeworm</name>
    <dbReference type="NCBI Taxonomy" id="6216"/>
    <lineage>
        <taxon>Eukaryota</taxon>
        <taxon>Metazoa</taxon>
        <taxon>Spiralia</taxon>
        <taxon>Lophotrochozoa</taxon>
        <taxon>Platyhelminthes</taxon>
        <taxon>Cestoda</taxon>
        <taxon>Eucestoda</taxon>
        <taxon>Cyclophyllidea</taxon>
        <taxon>Hymenolepididae</taxon>
        <taxon>Hymenolepis</taxon>
    </lineage>
</organism>
<dbReference type="Proteomes" id="UP000321570">
    <property type="component" value="Unassembled WGS sequence"/>
</dbReference>
<name>A0A564YW86_HYMDI</name>
<feature type="transmembrane region" description="Helical" evidence="6">
    <location>
        <begin position="7"/>
        <end position="30"/>
    </location>
</feature>
<dbReference type="Pfam" id="PF03073">
    <property type="entry name" value="TspO_MBR"/>
    <property type="match status" value="1"/>
</dbReference>
<dbReference type="CDD" id="cd15904">
    <property type="entry name" value="TSPO_MBR"/>
    <property type="match status" value="1"/>
</dbReference>
<evidence type="ECO:0000256" key="6">
    <source>
        <dbReference type="SAM" id="Phobius"/>
    </source>
</evidence>
<dbReference type="EMBL" id="CABIJS010000410">
    <property type="protein sequence ID" value="VUZ50918.1"/>
    <property type="molecule type" value="Genomic_DNA"/>
</dbReference>
<evidence type="ECO:0008006" key="9">
    <source>
        <dbReference type="Google" id="ProtNLM"/>
    </source>
</evidence>
<accession>A0A564YW86</accession>
<dbReference type="AlphaFoldDB" id="A0A564YW86"/>
<keyword evidence="3 6" id="KW-0812">Transmembrane</keyword>
<feature type="transmembrane region" description="Helical" evidence="6">
    <location>
        <begin position="89"/>
        <end position="108"/>
    </location>
</feature>
<evidence type="ECO:0000313" key="7">
    <source>
        <dbReference type="EMBL" id="VUZ50918.1"/>
    </source>
</evidence>
<evidence type="ECO:0000256" key="1">
    <source>
        <dbReference type="ARBA" id="ARBA00004141"/>
    </source>
</evidence>
<evidence type="ECO:0000313" key="8">
    <source>
        <dbReference type="Proteomes" id="UP000321570"/>
    </source>
</evidence>
<proteinExistence type="inferred from homology"/>
<keyword evidence="4 6" id="KW-1133">Transmembrane helix</keyword>
<evidence type="ECO:0000256" key="4">
    <source>
        <dbReference type="ARBA" id="ARBA00022989"/>
    </source>
</evidence>
<evidence type="ECO:0000256" key="2">
    <source>
        <dbReference type="ARBA" id="ARBA00007524"/>
    </source>
</evidence>
<keyword evidence="5 6" id="KW-0472">Membrane</keyword>
<comment type="subcellular location">
    <subcellularLocation>
        <location evidence="1">Membrane</location>
        <topology evidence="1">Multi-pass membrane protein</topology>
    </subcellularLocation>
</comment>
<feature type="transmembrane region" description="Helical" evidence="6">
    <location>
        <begin position="114"/>
        <end position="131"/>
    </location>
</feature>
<feature type="non-terminal residue" evidence="7">
    <location>
        <position position="1"/>
    </location>
</feature>
<dbReference type="Gene3D" id="1.20.1260.100">
    <property type="entry name" value="TspO/MBR protein"/>
    <property type="match status" value="1"/>
</dbReference>
<evidence type="ECO:0000256" key="3">
    <source>
        <dbReference type="ARBA" id="ARBA00022692"/>
    </source>
</evidence>
<comment type="similarity">
    <text evidence="2">Belongs to the TspO/BZRP family.</text>
</comment>
<feature type="transmembrane region" description="Helical" evidence="6">
    <location>
        <begin position="143"/>
        <end position="162"/>
    </location>
</feature>
<feature type="transmembrane region" description="Helical" evidence="6">
    <location>
        <begin position="50"/>
        <end position="77"/>
    </location>
</feature>
<keyword evidence="8" id="KW-1185">Reference proteome</keyword>
<reference evidence="7 8" key="1">
    <citation type="submission" date="2019-07" db="EMBL/GenBank/DDBJ databases">
        <authorList>
            <person name="Jastrzebski P J."/>
            <person name="Paukszto L."/>
            <person name="Jastrzebski P J."/>
        </authorList>
    </citation>
    <scope>NUCLEOTIDE SEQUENCE [LARGE SCALE GENOMIC DNA]</scope>
    <source>
        <strain evidence="7 8">WMS-il1</strain>
    </source>
</reference>
<dbReference type="GO" id="GO:0016020">
    <property type="term" value="C:membrane"/>
    <property type="evidence" value="ECO:0007669"/>
    <property type="project" value="UniProtKB-SubCell"/>
</dbReference>
<sequence>ENQLFCNLVLSLGILLLFLSIQFILLSGYLNYRLLVECWDWYESLVKPCYLLHPSILGYCSTVTYILSIIGWMYYVAEKDSQFRFIVPVLFYVNFHLCYICWVFAFFIKRMLGLAAIVVIAFAFLMVCTFVKMTTVNRASAYWLLPFTVWLTFLVFASFDIARLNANLVPSNVTKF</sequence>